<gene>
    <name evidence="1" type="ORF">Goshw_021931</name>
</gene>
<evidence type="ECO:0000313" key="1">
    <source>
        <dbReference type="EMBL" id="MBA0871153.1"/>
    </source>
</evidence>
<dbReference type="EMBL" id="JABFAF010000011">
    <property type="protein sequence ID" value="MBA0871153.1"/>
    <property type="molecule type" value="Genomic_DNA"/>
</dbReference>
<dbReference type="Proteomes" id="UP000593576">
    <property type="component" value="Unassembled WGS sequence"/>
</dbReference>
<protein>
    <submittedName>
        <fullName evidence="1">Uncharacterized protein</fullName>
    </submittedName>
</protein>
<evidence type="ECO:0000313" key="2">
    <source>
        <dbReference type="Proteomes" id="UP000593576"/>
    </source>
</evidence>
<proteinExistence type="predicted"/>
<accession>A0A7J9MJ60</accession>
<sequence length="57" mass="6244">MSSPPSPFIENDLREAGFWNVANIGQGCKLDLKPISAFIERLQLGLPVDGLYSLDPL</sequence>
<name>A0A7J9MJ60_GOSSC</name>
<reference evidence="1 2" key="1">
    <citation type="journal article" date="2019" name="Genome Biol. Evol.">
        <title>Insights into the evolution of the New World diploid cottons (Gossypium, subgenus Houzingenia) based on genome sequencing.</title>
        <authorList>
            <person name="Grover C.E."/>
            <person name="Arick M.A. 2nd"/>
            <person name="Thrash A."/>
            <person name="Conover J.L."/>
            <person name="Sanders W.S."/>
            <person name="Peterson D.G."/>
            <person name="Frelichowski J.E."/>
            <person name="Scheffler J.A."/>
            <person name="Scheffler B.E."/>
            <person name="Wendel J.F."/>
        </authorList>
    </citation>
    <scope>NUCLEOTIDE SEQUENCE [LARGE SCALE GENOMIC DNA]</scope>
    <source>
        <strain evidence="1">1</strain>
        <tissue evidence="1">Leaf</tissue>
    </source>
</reference>
<keyword evidence="2" id="KW-1185">Reference proteome</keyword>
<dbReference type="AlphaFoldDB" id="A0A7J9MJ60"/>
<comment type="caution">
    <text evidence="1">The sequence shown here is derived from an EMBL/GenBank/DDBJ whole genome shotgun (WGS) entry which is preliminary data.</text>
</comment>
<organism evidence="1 2">
    <name type="scientific">Gossypium schwendimanii</name>
    <name type="common">Cotton</name>
    <dbReference type="NCBI Taxonomy" id="34291"/>
    <lineage>
        <taxon>Eukaryota</taxon>
        <taxon>Viridiplantae</taxon>
        <taxon>Streptophyta</taxon>
        <taxon>Embryophyta</taxon>
        <taxon>Tracheophyta</taxon>
        <taxon>Spermatophyta</taxon>
        <taxon>Magnoliopsida</taxon>
        <taxon>eudicotyledons</taxon>
        <taxon>Gunneridae</taxon>
        <taxon>Pentapetalae</taxon>
        <taxon>rosids</taxon>
        <taxon>malvids</taxon>
        <taxon>Malvales</taxon>
        <taxon>Malvaceae</taxon>
        <taxon>Malvoideae</taxon>
        <taxon>Gossypium</taxon>
    </lineage>
</organism>